<dbReference type="Proteomes" id="UP000276295">
    <property type="component" value="Unassembled WGS sequence"/>
</dbReference>
<evidence type="ECO:0000313" key="2">
    <source>
        <dbReference type="EMBL" id="RJT26948.1"/>
    </source>
</evidence>
<dbReference type="EMBL" id="QZWH01000006">
    <property type="protein sequence ID" value="RJT26948.1"/>
    <property type="molecule type" value="Genomic_DNA"/>
</dbReference>
<keyword evidence="2" id="KW-0808">Transferase</keyword>
<proteinExistence type="predicted"/>
<dbReference type="InterPro" id="IPR009045">
    <property type="entry name" value="Zn_M74/Hedgehog-like"/>
</dbReference>
<keyword evidence="2" id="KW-0723">Serine/threonine-protein kinase</keyword>
<dbReference type="GO" id="GO:0004674">
    <property type="term" value="F:protein serine/threonine kinase activity"/>
    <property type="evidence" value="ECO:0007669"/>
    <property type="project" value="UniProtKB-KW"/>
</dbReference>
<sequence length="118" mass="12976">MKAISPHFYQHDFSCPCGCGFADVSKELVALLESIHQHFEQPVQVQQGCCCADFNKSHGGEYASQHLLGTAADITVNAIAADVVADYLESTYPQKYGIGRSASYTHIDVRPVAARWRE</sequence>
<accession>A0A3A5JVI3</accession>
<reference evidence="2 3" key="1">
    <citation type="submission" date="2018-09" db="EMBL/GenBank/DDBJ databases">
        <title>Draft genome sequence of Buttiauxella izardii CCUG 35510T.</title>
        <authorList>
            <person name="Salva-Serra F."/>
            <person name="Marathe N."/>
            <person name="Moore E."/>
            <person name="Stadler-Svensson L."/>
            <person name="Engstrom-Jakobsson H."/>
        </authorList>
    </citation>
    <scope>NUCLEOTIDE SEQUENCE [LARGE SCALE GENOMIC DNA]</scope>
    <source>
        <strain evidence="2 3">CCUG 35510</strain>
    </source>
</reference>
<dbReference type="SUPFAM" id="SSF55166">
    <property type="entry name" value="Hedgehog/DD-peptidase"/>
    <property type="match status" value="1"/>
</dbReference>
<feature type="domain" description="Peptidase M15A C-terminal" evidence="1">
    <location>
        <begin position="16"/>
        <end position="108"/>
    </location>
</feature>
<evidence type="ECO:0000313" key="3">
    <source>
        <dbReference type="Proteomes" id="UP000276295"/>
    </source>
</evidence>
<dbReference type="AlphaFoldDB" id="A0A3A5JVI3"/>
<dbReference type="RefSeq" id="WP_120063515.1">
    <property type="nucleotide sequence ID" value="NZ_QZWH01000006.1"/>
</dbReference>
<evidence type="ECO:0000259" key="1">
    <source>
        <dbReference type="Pfam" id="PF08291"/>
    </source>
</evidence>
<gene>
    <name evidence="2" type="ORF">D6029_03955</name>
</gene>
<name>A0A3A5JVI3_9ENTR</name>
<dbReference type="OrthoDB" id="5242612at2"/>
<dbReference type="Gene3D" id="3.30.1380.10">
    <property type="match status" value="1"/>
</dbReference>
<keyword evidence="3" id="KW-1185">Reference proteome</keyword>
<keyword evidence="2" id="KW-0418">Kinase</keyword>
<organism evidence="2 3">
    <name type="scientific">Buttiauxella izardii</name>
    <dbReference type="NCBI Taxonomy" id="82991"/>
    <lineage>
        <taxon>Bacteria</taxon>
        <taxon>Pseudomonadati</taxon>
        <taxon>Pseudomonadota</taxon>
        <taxon>Gammaproteobacteria</taxon>
        <taxon>Enterobacterales</taxon>
        <taxon>Enterobacteriaceae</taxon>
        <taxon>Buttiauxella</taxon>
    </lineage>
</organism>
<dbReference type="InterPro" id="IPR013230">
    <property type="entry name" value="Peptidase_M15A_C"/>
</dbReference>
<protein>
    <submittedName>
        <fullName evidence="2">Serine/threonine protein kinase</fullName>
    </submittedName>
</protein>
<comment type="caution">
    <text evidence="2">The sequence shown here is derived from an EMBL/GenBank/DDBJ whole genome shotgun (WGS) entry which is preliminary data.</text>
</comment>
<dbReference type="Pfam" id="PF08291">
    <property type="entry name" value="Peptidase_M15_3"/>
    <property type="match status" value="1"/>
</dbReference>